<evidence type="ECO:0000313" key="3">
    <source>
        <dbReference type="WBParaSite" id="GPUH_0000054801-mRNA-1"/>
    </source>
</evidence>
<name>A0A183CVQ7_9BILA</name>
<dbReference type="WBParaSite" id="GPUH_0000054801-mRNA-1">
    <property type="protein sequence ID" value="GPUH_0000054801-mRNA-1"/>
    <property type="gene ID" value="GPUH_0000054801"/>
</dbReference>
<proteinExistence type="predicted"/>
<accession>A0A183CVQ7</accession>
<evidence type="ECO:0000313" key="2">
    <source>
        <dbReference type="Proteomes" id="UP000271098"/>
    </source>
</evidence>
<dbReference type="EMBL" id="UYRT01000509">
    <property type="protein sequence ID" value="VDK28286.1"/>
    <property type="molecule type" value="Genomic_DNA"/>
</dbReference>
<dbReference type="AlphaFoldDB" id="A0A183CVQ7"/>
<protein>
    <submittedName>
        <fullName evidence="3">STAS domain-containing protein</fullName>
    </submittedName>
</protein>
<gene>
    <name evidence="1" type="ORF">GPUH_LOCUS548</name>
</gene>
<sequence length="82" mass="8986">MHFWAAKKRITYVAIDCGGLTLSGIQKPPPEVAQLELLKLLLSTGTLRHFLLHFPGYSIWIMTRCVATQSYLAQAASAPGEG</sequence>
<evidence type="ECO:0000313" key="1">
    <source>
        <dbReference type="EMBL" id="VDK28286.1"/>
    </source>
</evidence>
<dbReference type="Proteomes" id="UP000271098">
    <property type="component" value="Unassembled WGS sequence"/>
</dbReference>
<reference evidence="3" key="1">
    <citation type="submission" date="2016-06" db="UniProtKB">
        <authorList>
            <consortium name="WormBaseParasite"/>
        </authorList>
    </citation>
    <scope>IDENTIFICATION</scope>
</reference>
<organism evidence="3">
    <name type="scientific">Gongylonema pulchrum</name>
    <dbReference type="NCBI Taxonomy" id="637853"/>
    <lineage>
        <taxon>Eukaryota</taxon>
        <taxon>Metazoa</taxon>
        <taxon>Ecdysozoa</taxon>
        <taxon>Nematoda</taxon>
        <taxon>Chromadorea</taxon>
        <taxon>Rhabditida</taxon>
        <taxon>Spirurina</taxon>
        <taxon>Spiruromorpha</taxon>
        <taxon>Spiruroidea</taxon>
        <taxon>Gongylonematidae</taxon>
        <taxon>Gongylonema</taxon>
    </lineage>
</organism>
<reference evidence="1 2" key="2">
    <citation type="submission" date="2018-11" db="EMBL/GenBank/DDBJ databases">
        <authorList>
            <consortium name="Pathogen Informatics"/>
        </authorList>
    </citation>
    <scope>NUCLEOTIDE SEQUENCE [LARGE SCALE GENOMIC DNA]</scope>
</reference>
<keyword evidence="2" id="KW-1185">Reference proteome</keyword>